<dbReference type="Proteomes" id="UP000268014">
    <property type="component" value="Unassembled WGS sequence"/>
</dbReference>
<reference evidence="1 2" key="2">
    <citation type="submission" date="2018-11" db="EMBL/GenBank/DDBJ databases">
        <authorList>
            <consortium name="Pathogen Informatics"/>
        </authorList>
    </citation>
    <scope>NUCLEOTIDE SEQUENCE [LARGE SCALE GENOMIC DNA]</scope>
    <source>
        <strain evidence="1 2">MHpl1</strain>
    </source>
</reference>
<gene>
    <name evidence="1" type="ORF">HPLM_LOCUS16216</name>
</gene>
<organism evidence="3">
    <name type="scientific">Haemonchus placei</name>
    <name type="common">Barber's pole worm</name>
    <dbReference type="NCBI Taxonomy" id="6290"/>
    <lineage>
        <taxon>Eukaryota</taxon>
        <taxon>Metazoa</taxon>
        <taxon>Ecdysozoa</taxon>
        <taxon>Nematoda</taxon>
        <taxon>Chromadorea</taxon>
        <taxon>Rhabditida</taxon>
        <taxon>Rhabditina</taxon>
        <taxon>Rhabditomorpha</taxon>
        <taxon>Strongyloidea</taxon>
        <taxon>Trichostrongylidae</taxon>
        <taxon>Haemonchus</taxon>
    </lineage>
</organism>
<evidence type="ECO:0000313" key="1">
    <source>
        <dbReference type="EMBL" id="VDO59185.1"/>
    </source>
</evidence>
<protein>
    <submittedName>
        <fullName evidence="3">COesterase domain-containing protein</fullName>
    </submittedName>
</protein>
<evidence type="ECO:0000313" key="3">
    <source>
        <dbReference type="WBParaSite" id="HPLM_0001622401-mRNA-1"/>
    </source>
</evidence>
<sequence>MTRKAFGKLRAAFPSNDNIEVVGARKAPVLSSDKLIARIGAQTSHSFSRDSGISSGDTIADAEELTTGKSNGFTLEKTFTRFILDEILPSDITN</sequence>
<dbReference type="AlphaFoldDB" id="A0A0N4WWS8"/>
<keyword evidence="2" id="KW-1185">Reference proteome</keyword>
<dbReference type="WBParaSite" id="HPLM_0001622401-mRNA-1">
    <property type="protein sequence ID" value="HPLM_0001622401-mRNA-1"/>
    <property type="gene ID" value="HPLM_0001622401"/>
</dbReference>
<proteinExistence type="predicted"/>
<evidence type="ECO:0000313" key="2">
    <source>
        <dbReference type="Proteomes" id="UP000268014"/>
    </source>
</evidence>
<reference evidence="3" key="1">
    <citation type="submission" date="2017-02" db="UniProtKB">
        <authorList>
            <consortium name="WormBaseParasite"/>
        </authorList>
    </citation>
    <scope>IDENTIFICATION</scope>
</reference>
<accession>A0A0N4WWS8</accession>
<name>A0A0N4WWS8_HAEPC</name>
<dbReference type="EMBL" id="UZAF01019324">
    <property type="protein sequence ID" value="VDO59185.1"/>
    <property type="molecule type" value="Genomic_DNA"/>
</dbReference>